<accession>A0A916S897</accession>
<dbReference type="Proteomes" id="UP000646478">
    <property type="component" value="Unassembled WGS sequence"/>
</dbReference>
<dbReference type="PANTHER" id="PTHR37951:SF1">
    <property type="entry name" value="TYPE VI SECRETION SYSTEM COMPONENT TSSA1"/>
    <property type="match status" value="1"/>
</dbReference>
<gene>
    <name evidence="2" type="primary">impA</name>
    <name evidence="2" type="ORF">GCM10011491_14920</name>
</gene>
<evidence type="ECO:0000313" key="2">
    <source>
        <dbReference type="EMBL" id="GGA88170.1"/>
    </source>
</evidence>
<sequence>MKISELTSAVSETSSCGVDVRTHPQAQVMYYELKDARNSARAAERSVAANEPIGVVSLWNDVNTLAMRILSEYSKDIEILCWLAEAQLRLRGFAGLRDSFTVLVSLVDKWWPDLHSVANDTVEDKVAPLTGLNGLGGEGVLIQALRLSPLVPDNAYGKFGLWDYQRAQRPGETALRDALYQAVAEKGTAVMRTQLAEVESCLENFNALARKLDELCGQDAPPASNIRQVLQEAALAIRTMAHIDEAVESDARSAELAGEASPSVMPAVNANGSIRSRDEAFEILLNVARFFRRAEPHSPTAQALETLVRRGRMDFQELLHELLPDAATRASVLTAAGIQPKVDKSGG</sequence>
<protein>
    <submittedName>
        <fullName evidence="2">Type VI secretion protein</fullName>
    </submittedName>
</protein>
<feature type="domain" description="ImpA N-terminal" evidence="1">
    <location>
        <begin position="9"/>
        <end position="133"/>
    </location>
</feature>
<reference evidence="2" key="1">
    <citation type="journal article" date="2014" name="Int. J. Syst. Evol. Microbiol.">
        <title>Complete genome sequence of Corynebacterium casei LMG S-19264T (=DSM 44701T), isolated from a smear-ripened cheese.</title>
        <authorList>
            <consortium name="US DOE Joint Genome Institute (JGI-PGF)"/>
            <person name="Walter F."/>
            <person name="Albersmeier A."/>
            <person name="Kalinowski J."/>
            <person name="Ruckert C."/>
        </authorList>
    </citation>
    <scope>NUCLEOTIDE SEQUENCE</scope>
    <source>
        <strain evidence="2">CGMCC 1.15082</strain>
    </source>
</reference>
<dbReference type="InterPro" id="IPR017740">
    <property type="entry name" value="TssA-like"/>
</dbReference>
<comment type="caution">
    <text evidence="2">The sequence shown here is derived from an EMBL/GenBank/DDBJ whole genome shotgun (WGS) entry which is preliminary data.</text>
</comment>
<dbReference type="RefSeq" id="WP_188822967.1">
    <property type="nucleotide sequence ID" value="NZ_BMHH01000004.1"/>
</dbReference>
<evidence type="ECO:0000313" key="3">
    <source>
        <dbReference type="Proteomes" id="UP000646478"/>
    </source>
</evidence>
<reference evidence="2" key="2">
    <citation type="submission" date="2020-09" db="EMBL/GenBank/DDBJ databases">
        <authorList>
            <person name="Sun Q."/>
            <person name="Zhou Y."/>
        </authorList>
    </citation>
    <scope>NUCLEOTIDE SEQUENCE</scope>
    <source>
        <strain evidence="2">CGMCC 1.15082</strain>
    </source>
</reference>
<dbReference type="InterPro" id="IPR010657">
    <property type="entry name" value="ImpA_N"/>
</dbReference>
<proteinExistence type="predicted"/>
<keyword evidence="3" id="KW-1185">Reference proteome</keyword>
<dbReference type="Pfam" id="PF06812">
    <property type="entry name" value="ImpA_N"/>
    <property type="match status" value="1"/>
</dbReference>
<organism evidence="2 3">
    <name type="scientific">Brucella endophytica</name>
    <dbReference type="NCBI Taxonomy" id="1963359"/>
    <lineage>
        <taxon>Bacteria</taxon>
        <taxon>Pseudomonadati</taxon>
        <taxon>Pseudomonadota</taxon>
        <taxon>Alphaproteobacteria</taxon>
        <taxon>Hyphomicrobiales</taxon>
        <taxon>Brucellaceae</taxon>
        <taxon>Brucella/Ochrobactrum group</taxon>
        <taxon>Brucella</taxon>
    </lineage>
</organism>
<dbReference type="NCBIfam" id="TIGR03363">
    <property type="entry name" value="VI_chp_8"/>
    <property type="match status" value="1"/>
</dbReference>
<evidence type="ECO:0000259" key="1">
    <source>
        <dbReference type="Pfam" id="PF06812"/>
    </source>
</evidence>
<name>A0A916S897_9HYPH</name>
<dbReference type="AlphaFoldDB" id="A0A916S897"/>
<dbReference type="EMBL" id="BMHH01000004">
    <property type="protein sequence ID" value="GGA88170.1"/>
    <property type="molecule type" value="Genomic_DNA"/>
</dbReference>
<dbReference type="PANTHER" id="PTHR37951">
    <property type="entry name" value="CYTOPLASMIC PROTEIN-RELATED"/>
    <property type="match status" value="1"/>
</dbReference>